<feature type="signal peptide" evidence="2">
    <location>
        <begin position="1"/>
        <end position="15"/>
    </location>
</feature>
<protein>
    <submittedName>
        <fullName evidence="3">Uncharacterized protein</fullName>
    </submittedName>
</protein>
<dbReference type="RefSeq" id="XP_053587014.1">
    <property type="nucleotide sequence ID" value="XM_053727437.1"/>
</dbReference>
<accession>A0A6A5H234</accession>
<evidence type="ECO:0000313" key="3">
    <source>
        <dbReference type="EMBL" id="KAF1761307.1"/>
    </source>
</evidence>
<keyword evidence="2" id="KW-0732">Signal</keyword>
<reference evidence="3 4" key="1">
    <citation type="submission" date="2019-12" db="EMBL/GenBank/DDBJ databases">
        <title>Chromosome-level assembly of the Caenorhabditis remanei genome.</title>
        <authorList>
            <person name="Teterina A.A."/>
            <person name="Willis J.H."/>
            <person name="Phillips P.C."/>
        </authorList>
    </citation>
    <scope>NUCLEOTIDE SEQUENCE [LARGE SCALE GENOMIC DNA]</scope>
    <source>
        <strain evidence="3 4">PX506</strain>
        <tissue evidence="3">Whole organism</tissue>
    </source>
</reference>
<dbReference type="CTD" id="78774902"/>
<evidence type="ECO:0000256" key="1">
    <source>
        <dbReference type="SAM" id="MobiDB-lite"/>
    </source>
</evidence>
<dbReference type="Proteomes" id="UP000483820">
    <property type="component" value="Chromosome III"/>
</dbReference>
<evidence type="ECO:0000256" key="2">
    <source>
        <dbReference type="SAM" id="SignalP"/>
    </source>
</evidence>
<dbReference type="AlphaFoldDB" id="A0A6A5H234"/>
<dbReference type="GeneID" id="78774902"/>
<proteinExistence type="predicted"/>
<name>A0A6A5H234_CAERE</name>
<gene>
    <name evidence="3" type="ORF">GCK72_009563</name>
</gene>
<feature type="chain" id="PRO_5025620936" evidence="2">
    <location>
        <begin position="16"/>
        <end position="71"/>
    </location>
</feature>
<organism evidence="3 4">
    <name type="scientific">Caenorhabditis remanei</name>
    <name type="common">Caenorhabditis vulgaris</name>
    <dbReference type="NCBI Taxonomy" id="31234"/>
    <lineage>
        <taxon>Eukaryota</taxon>
        <taxon>Metazoa</taxon>
        <taxon>Ecdysozoa</taxon>
        <taxon>Nematoda</taxon>
        <taxon>Chromadorea</taxon>
        <taxon>Rhabditida</taxon>
        <taxon>Rhabditina</taxon>
        <taxon>Rhabditomorpha</taxon>
        <taxon>Rhabditoidea</taxon>
        <taxon>Rhabditidae</taxon>
        <taxon>Peloderinae</taxon>
        <taxon>Caenorhabditis</taxon>
    </lineage>
</organism>
<dbReference type="EMBL" id="WUAV01000003">
    <property type="protein sequence ID" value="KAF1761307.1"/>
    <property type="molecule type" value="Genomic_DNA"/>
</dbReference>
<sequence>MKVFLIFLIIGVAFAIKCSEDAHCGVPDIRAKCVDGRCMFTRLRPVDPTGPPSRRSVRSNRRPLRGANLNM</sequence>
<feature type="compositionally biased region" description="Basic residues" evidence="1">
    <location>
        <begin position="55"/>
        <end position="64"/>
    </location>
</feature>
<feature type="region of interest" description="Disordered" evidence="1">
    <location>
        <begin position="45"/>
        <end position="71"/>
    </location>
</feature>
<evidence type="ECO:0000313" key="4">
    <source>
        <dbReference type="Proteomes" id="UP000483820"/>
    </source>
</evidence>
<dbReference type="KEGG" id="crq:GCK72_009563"/>
<comment type="caution">
    <text evidence="3">The sequence shown here is derived from an EMBL/GenBank/DDBJ whole genome shotgun (WGS) entry which is preliminary data.</text>
</comment>